<dbReference type="GO" id="GO:0030705">
    <property type="term" value="P:cytoskeleton-dependent intracellular transport"/>
    <property type="evidence" value="ECO:0007669"/>
    <property type="project" value="TreeGrafter"/>
</dbReference>
<evidence type="ECO:0000313" key="4">
    <source>
        <dbReference type="Proteomes" id="UP000572268"/>
    </source>
</evidence>
<keyword evidence="1" id="KW-0175">Coiled coil</keyword>
<feature type="region of interest" description="Disordered" evidence="2">
    <location>
        <begin position="1350"/>
        <end position="1473"/>
    </location>
</feature>
<organism evidence="3 4">
    <name type="scientific">Perkinsus olseni</name>
    <name type="common">Perkinsus atlanticus</name>
    <dbReference type="NCBI Taxonomy" id="32597"/>
    <lineage>
        <taxon>Eukaryota</taxon>
        <taxon>Sar</taxon>
        <taxon>Alveolata</taxon>
        <taxon>Perkinsozoa</taxon>
        <taxon>Perkinsea</taxon>
        <taxon>Perkinsida</taxon>
        <taxon>Perkinsidae</taxon>
        <taxon>Perkinsus</taxon>
    </lineage>
</organism>
<dbReference type="GO" id="GO:0005815">
    <property type="term" value="C:microtubule organizing center"/>
    <property type="evidence" value="ECO:0007669"/>
    <property type="project" value="TreeGrafter"/>
</dbReference>
<dbReference type="PANTHER" id="PTHR18947">
    <property type="entry name" value="HOOK PROTEINS"/>
    <property type="match status" value="1"/>
</dbReference>
<feature type="region of interest" description="Disordered" evidence="2">
    <location>
        <begin position="727"/>
        <end position="763"/>
    </location>
</feature>
<sequence>MPVVLCGVGRVTPRARLRCGKFRKTVRIELVFRVHLAGGYKENENVELVGEPQPRGPTKLAVGVKRKGHDGKMYIFPASAFNVSTNIKHEGVVGALEKAKSSTTTSDWADKRGDLITTFAPVKKKRQLNSFLANRVTDDRIENFGQAKRTLQKRLSEFSESPNDEDLKKELKSEASPAKKAKKDIPEGVPKSVYRQMKEFLPSFDAHVSKVDKIFDLSQELFTKELLSKANVQKCDLAWELCEWLKQGARVGHKCTKPSMDAAFSSRIILELGRQFTTCPVANRTYKVHDFASRLVIVIGLLRLFQLRRENHLSFDETNTWGVPVPLANSLWYIFNGENPNVKRMSVTSNYKLCCFLIISILALAQAPAWSFEFIHLCEDVPTMKDKELFQTLCFCGIKVSGGMEKLRGKLVAPLRPIMLNQAADSAIAAEREAQIDSLVKRLAEQRQVEQELRIDIENLEAERSREAEEARSRLAIAENETRSWQRQHEEANQRIQQLREERKKADEEHAERLTAASEKSEKLEREIEVLRKELRESEVRLQNESRERAALARAVHAAEDRLGSSELQASQLRADLDEICRENSELKDRYMTAGERFERLMESEEEHTKELTRQLEEEVRAAREKADRYKSKLQKSQNDLEQLRDSLSREQSKTREREREVDRLMRMVEDERTAKEKTLAELSREDTMPLRVHEQIVADMRHQAAQQLDDKQRSLDEQWQRRLSEKLEQQKNETSKAMDRIREGIKDLDKQKDELKGENGRLKDDKRQLQEHITTLVDKLEKVDRQRQLLEGKVDEVTDQLERNKEMYTVEMNRGLQYQGEVSRLQRVEHRQEQQVDDLKAEVLRLRQTHSDAEKILQESSRLKGEVTSLTDTVKALEQQRVDDRKQIGALQKDLRGEKARSSRLGQAAATAVSRLDEQVRALRPDLLALRSDASTDLARTADWITARLRELTSEFGSATHLQLTRHAVMFKDVSSRLEESQNRGAKLREELKGLRAANEQRGEELASLRSKESSARAELAAAREHIAAMVGMMDRIMKMPDGEKMGEELADALGKSDTFRHVLSRYDGRVTRRVSALIQEAQGEADALAASCLELEYRCKKAEAEFRNQASVRSSLETMATQRSAELEGALERAKVLEGRCRDLEKSAEEAQAEFHDKLHTAVRRTKDALRAEIDELQAQMLDLRRQFEVEVARVSEEAATRAAAFKRHCEEKFSDERKKASMEIDSARREKERLEKEKNRMGDQLHAVEKELSRVLVEKQELDNETQLIRRALNAAEKRLEKDEDAIRAKDDQVAKLSESRSSEISRLRKTISEQNGELEHLKGQARKARESRDSIYRIISQTAGRHGIDMTRSTAGSPRASMGRMSFHGSLPRSPRASVSVARSPMASLVEGASPRFTSSPNLPNREPEKSRRSPVTPPRRRPAAMEQPPAREPESLSHSVALSAPPESVHRCKSLNGEGRSEISRAVSVQLDRTRRTLEQLKSAERSSR</sequence>
<dbReference type="GO" id="GO:0031122">
    <property type="term" value="P:cytoplasmic microtubule organization"/>
    <property type="evidence" value="ECO:0007669"/>
    <property type="project" value="TreeGrafter"/>
</dbReference>
<feature type="coiled-coil region" evidence="1">
    <location>
        <begin position="972"/>
        <end position="999"/>
    </location>
</feature>
<reference evidence="3 4" key="1">
    <citation type="submission" date="2020-04" db="EMBL/GenBank/DDBJ databases">
        <title>Perkinsus olseni comparative genomics.</title>
        <authorList>
            <person name="Bogema D.R."/>
        </authorList>
    </citation>
    <scope>NUCLEOTIDE SEQUENCE [LARGE SCALE GENOMIC DNA]</scope>
    <source>
        <strain evidence="3">ATCC PRA-31</strain>
    </source>
</reference>
<dbReference type="Proteomes" id="UP000572268">
    <property type="component" value="Unassembled WGS sequence"/>
</dbReference>
<comment type="caution">
    <text evidence="3">The sequence shown here is derived from an EMBL/GenBank/DDBJ whole genome shotgun (WGS) entry which is preliminary data.</text>
</comment>
<feature type="compositionally biased region" description="Basic and acidic residues" evidence="2">
    <location>
        <begin position="642"/>
        <end position="662"/>
    </location>
</feature>
<dbReference type="GO" id="GO:0005737">
    <property type="term" value="C:cytoplasm"/>
    <property type="evidence" value="ECO:0007669"/>
    <property type="project" value="TreeGrafter"/>
</dbReference>
<evidence type="ECO:0000313" key="3">
    <source>
        <dbReference type="EMBL" id="KAF4675402.1"/>
    </source>
</evidence>
<dbReference type="EMBL" id="JABANN010000015">
    <property type="protein sequence ID" value="KAF4675402.1"/>
    <property type="molecule type" value="Genomic_DNA"/>
</dbReference>
<proteinExistence type="predicted"/>
<feature type="compositionally biased region" description="Low complexity" evidence="2">
    <location>
        <begin position="1376"/>
        <end position="1389"/>
    </location>
</feature>
<dbReference type="GO" id="GO:0008017">
    <property type="term" value="F:microtubule binding"/>
    <property type="evidence" value="ECO:0007669"/>
    <property type="project" value="TreeGrafter"/>
</dbReference>
<gene>
    <name evidence="3" type="ORF">FOL46_001695</name>
</gene>
<evidence type="ECO:0000256" key="1">
    <source>
        <dbReference type="SAM" id="Coils"/>
    </source>
</evidence>
<dbReference type="GO" id="GO:0051959">
    <property type="term" value="F:dynein light intermediate chain binding"/>
    <property type="evidence" value="ECO:0007669"/>
    <property type="project" value="TreeGrafter"/>
</dbReference>
<accession>A0A7J6MUV8</accession>
<evidence type="ECO:0000256" key="2">
    <source>
        <dbReference type="SAM" id="MobiDB-lite"/>
    </source>
</evidence>
<feature type="region of interest" description="Disordered" evidence="2">
    <location>
        <begin position="158"/>
        <end position="185"/>
    </location>
</feature>
<name>A0A7J6MUV8_PEROL</name>
<feature type="region of interest" description="Disordered" evidence="2">
    <location>
        <begin position="484"/>
        <end position="520"/>
    </location>
</feature>
<feature type="coiled-coil region" evidence="1">
    <location>
        <begin position="1129"/>
        <end position="1335"/>
    </location>
</feature>
<feature type="region of interest" description="Disordered" evidence="2">
    <location>
        <begin position="627"/>
        <end position="662"/>
    </location>
</feature>
<protein>
    <submittedName>
        <fullName evidence="3">Uncharacterized protein</fullName>
    </submittedName>
</protein>
<dbReference type="PANTHER" id="PTHR18947:SF28">
    <property type="entry name" value="GIRDIN, ISOFORM A"/>
    <property type="match status" value="1"/>
</dbReference>